<sequence length="385" mass="40374">MLEELHGHTRRVGEVERQAEHAKEAATFAELTASFGGGWAALFVGSWLLAGLVMLPNTAWATVLALLVFAGPFFAVVVVGRRRLARIRARSDEGPRPVPVSCPGCGGQSELLPGQPVRACRYCGGALAADGPALEALIASAQAKLAGEQRLATEQRWRLAAKQGAAPRTDLVPFFVIGGIGGLWVVGAIVATIRVAFVGLGESSVGELALIDGVAVVLSLAVGTPLLRRRRRLQRWRAELEACAAERDAALSHRLDAFAEWLCVHWPGELGGRFIQSAVGYAFLAPRSGAAWALSVAPVAHADHGVEPHLRVLVPGSEGAHLSAAEAVLERAGFRVSAVEGGLVAELEVGGEGIVDSLERAAAQVEALRRGGVLAQLEPSGGQRQ</sequence>
<reference evidence="2 3" key="1">
    <citation type="submission" date="2007-06" db="EMBL/GenBank/DDBJ databases">
        <authorList>
            <person name="Shimkets L."/>
            <person name="Ferriera S."/>
            <person name="Johnson J."/>
            <person name="Kravitz S."/>
            <person name="Beeson K."/>
            <person name="Sutton G."/>
            <person name="Rogers Y.-H."/>
            <person name="Friedman R."/>
            <person name="Frazier M."/>
            <person name="Venter J.C."/>
        </authorList>
    </citation>
    <scope>NUCLEOTIDE SEQUENCE [LARGE SCALE GENOMIC DNA]</scope>
    <source>
        <strain evidence="2 3">SIR-1</strain>
    </source>
</reference>
<feature type="transmembrane region" description="Helical" evidence="1">
    <location>
        <begin position="209"/>
        <end position="227"/>
    </location>
</feature>
<dbReference type="Proteomes" id="UP000005801">
    <property type="component" value="Unassembled WGS sequence"/>
</dbReference>
<keyword evidence="3" id="KW-1185">Reference proteome</keyword>
<organism evidence="2 3">
    <name type="scientific">Plesiocystis pacifica SIR-1</name>
    <dbReference type="NCBI Taxonomy" id="391625"/>
    <lineage>
        <taxon>Bacteria</taxon>
        <taxon>Pseudomonadati</taxon>
        <taxon>Myxococcota</taxon>
        <taxon>Polyangia</taxon>
        <taxon>Nannocystales</taxon>
        <taxon>Nannocystaceae</taxon>
        <taxon>Plesiocystis</taxon>
    </lineage>
</organism>
<name>A6GJR6_9BACT</name>
<dbReference type="STRING" id="391625.PPSIR1_00772"/>
<feature type="transmembrane region" description="Helical" evidence="1">
    <location>
        <begin position="31"/>
        <end position="53"/>
    </location>
</feature>
<keyword evidence="1" id="KW-0812">Transmembrane</keyword>
<proteinExistence type="predicted"/>
<feature type="transmembrane region" description="Helical" evidence="1">
    <location>
        <begin position="171"/>
        <end position="197"/>
    </location>
</feature>
<gene>
    <name evidence="2" type="ORF">PPSIR1_00772</name>
</gene>
<evidence type="ECO:0000313" key="3">
    <source>
        <dbReference type="Proteomes" id="UP000005801"/>
    </source>
</evidence>
<comment type="caution">
    <text evidence="2">The sequence shown here is derived from an EMBL/GenBank/DDBJ whole genome shotgun (WGS) entry which is preliminary data.</text>
</comment>
<evidence type="ECO:0000313" key="2">
    <source>
        <dbReference type="EMBL" id="EDM73893.1"/>
    </source>
</evidence>
<dbReference type="EMBL" id="ABCS01000165">
    <property type="protein sequence ID" value="EDM73893.1"/>
    <property type="molecule type" value="Genomic_DNA"/>
</dbReference>
<accession>A6GJR6</accession>
<feature type="transmembrane region" description="Helical" evidence="1">
    <location>
        <begin position="59"/>
        <end position="80"/>
    </location>
</feature>
<keyword evidence="1" id="KW-1133">Transmembrane helix</keyword>
<dbReference type="AlphaFoldDB" id="A6GJR6"/>
<protein>
    <submittedName>
        <fullName evidence="2">Uncharacterized protein</fullName>
    </submittedName>
</protein>
<keyword evidence="1" id="KW-0472">Membrane</keyword>
<evidence type="ECO:0000256" key="1">
    <source>
        <dbReference type="SAM" id="Phobius"/>
    </source>
</evidence>